<dbReference type="Proteomes" id="UP000483035">
    <property type="component" value="Unassembled WGS sequence"/>
</dbReference>
<dbReference type="AlphaFoldDB" id="A0A6L9UJT3"/>
<dbReference type="EMBL" id="WUEY01000040">
    <property type="protein sequence ID" value="NEI74828.1"/>
    <property type="molecule type" value="Genomic_DNA"/>
</dbReference>
<name>A0A6L9UJT3_9HYPH</name>
<protein>
    <submittedName>
        <fullName evidence="1">Uncharacterized protein</fullName>
    </submittedName>
</protein>
<evidence type="ECO:0000313" key="2">
    <source>
        <dbReference type="Proteomes" id="UP000483035"/>
    </source>
</evidence>
<comment type="caution">
    <text evidence="1">The sequence shown here is derived from an EMBL/GenBank/DDBJ whole genome shotgun (WGS) entry which is preliminary data.</text>
</comment>
<gene>
    <name evidence="1" type="ORF">GR212_35390</name>
</gene>
<organism evidence="1 2">
    <name type="scientific">Rhizobium lusitanum</name>
    <dbReference type="NCBI Taxonomy" id="293958"/>
    <lineage>
        <taxon>Bacteria</taxon>
        <taxon>Pseudomonadati</taxon>
        <taxon>Pseudomonadota</taxon>
        <taxon>Alphaproteobacteria</taxon>
        <taxon>Hyphomicrobiales</taxon>
        <taxon>Rhizobiaceae</taxon>
        <taxon>Rhizobium/Agrobacterium group</taxon>
        <taxon>Rhizobium</taxon>
    </lineage>
</organism>
<sequence length="73" mass="7783">MMQIVVTAQVLRRAPAAKGIAPIFIEPKSEGIALGGSVTLSDKQKQDVRDDLATGTNMWDIAKAGGEPPRDLH</sequence>
<accession>A0A6L9UJT3</accession>
<proteinExistence type="predicted"/>
<evidence type="ECO:0000313" key="1">
    <source>
        <dbReference type="EMBL" id="NEI74828.1"/>
    </source>
</evidence>
<reference evidence="1 2" key="1">
    <citation type="submission" date="2019-12" db="EMBL/GenBank/DDBJ databases">
        <title>Rhizobium genotypes associated with high levels of biological nitrogen fixation by grain legumes in a temperate-maritime cropping system.</title>
        <authorList>
            <person name="Maluk M."/>
            <person name="Francesc Ferrando Molina F."/>
            <person name="Lopez Del Egido L."/>
            <person name="Lafos M."/>
            <person name="Langarica-Fuentes A."/>
            <person name="Gebre Yohannes G."/>
            <person name="Young M.W."/>
            <person name="Martin P."/>
            <person name="Gantlett R."/>
            <person name="Kenicer G."/>
            <person name="Hawes C."/>
            <person name="Begg G.S."/>
            <person name="Quilliam R.S."/>
            <person name="Squire G.R."/>
            <person name="Poole P.S."/>
            <person name="Young P.W."/>
            <person name="Iannetta P.M."/>
            <person name="James E.K."/>
        </authorList>
    </citation>
    <scope>NUCLEOTIDE SEQUENCE [LARGE SCALE GENOMIC DNA]</scope>
    <source>
        <strain evidence="1 2">JHI1118</strain>
    </source>
</reference>